<feature type="compositionally biased region" description="Basic residues" evidence="1">
    <location>
        <begin position="1"/>
        <end position="13"/>
    </location>
</feature>
<protein>
    <recommendedName>
        <fullName evidence="4">F5/8 type C domain-containing protein</fullName>
    </recommendedName>
</protein>
<dbReference type="Proteomes" id="UP001189429">
    <property type="component" value="Unassembled WGS sequence"/>
</dbReference>
<reference evidence="2" key="1">
    <citation type="submission" date="2023-10" db="EMBL/GenBank/DDBJ databases">
        <authorList>
            <person name="Chen Y."/>
            <person name="Shah S."/>
            <person name="Dougan E. K."/>
            <person name="Thang M."/>
            <person name="Chan C."/>
        </authorList>
    </citation>
    <scope>NUCLEOTIDE SEQUENCE [LARGE SCALE GENOMIC DNA]</scope>
</reference>
<feature type="compositionally biased region" description="Basic residues" evidence="1">
    <location>
        <begin position="46"/>
        <end position="58"/>
    </location>
</feature>
<feature type="region of interest" description="Disordered" evidence="1">
    <location>
        <begin position="340"/>
        <end position="362"/>
    </location>
</feature>
<gene>
    <name evidence="2" type="ORF">PCOR1329_LOCUS63104</name>
</gene>
<comment type="caution">
    <text evidence="2">The sequence shown here is derived from an EMBL/GenBank/DDBJ whole genome shotgun (WGS) entry which is preliminary data.</text>
</comment>
<dbReference type="EMBL" id="CAUYUJ010018000">
    <property type="protein sequence ID" value="CAK0879774.1"/>
    <property type="molecule type" value="Genomic_DNA"/>
</dbReference>
<proteinExistence type="predicted"/>
<dbReference type="Gene3D" id="3.50.4.10">
    <property type="entry name" value="Hepatocyte Growth Factor"/>
    <property type="match status" value="1"/>
</dbReference>
<evidence type="ECO:0008006" key="4">
    <source>
        <dbReference type="Google" id="ProtNLM"/>
    </source>
</evidence>
<accession>A0ABN9W5C7</accession>
<keyword evidence="3" id="KW-1185">Reference proteome</keyword>
<feature type="region of interest" description="Disordered" evidence="1">
    <location>
        <begin position="395"/>
        <end position="430"/>
    </location>
</feature>
<evidence type="ECO:0000313" key="3">
    <source>
        <dbReference type="Proteomes" id="UP001189429"/>
    </source>
</evidence>
<dbReference type="Gene3D" id="2.60.120.260">
    <property type="entry name" value="Galactose-binding domain-like"/>
    <property type="match status" value="1"/>
</dbReference>
<evidence type="ECO:0000313" key="2">
    <source>
        <dbReference type="EMBL" id="CAK0879774.1"/>
    </source>
</evidence>
<feature type="region of interest" description="Disordered" evidence="1">
    <location>
        <begin position="653"/>
        <end position="685"/>
    </location>
</feature>
<sequence length="741" mass="78890">MLGGGRRGRRGRELRREPGAADVGGGARPAPPRPRRAGRSRGAGGLRRRRPRRRRPGRARAASPARGGERRDVRAWILLQGDDGNCTDVDDNQDYTAAADLEPICNVTGAADCRAECERMERCGAWTWGKVRGSLGLTDCCFPKVVGRSGKVRREANENVVSGFACRGGNAARYGELLSEAAPDVPTTAAYTEAGLELPKLTNGDFSTNDDGDYNRVDLNVSDSLVFDLGGDYDVTSISIAGGNAHLGGTETPKTIDIYTASSLDGPWVQSETLQYPTIVDNIDAAINAQRKDLPLELLRTRFVKLHFLDNHGNEHVAVRQVAFGGVESVNESVSEFVSTTTEVAEHHEPLTTTTDAAELNAPVTTTSAGIAPSSEDEVSAASLFDDVFRSFDDDEARDERDQAATAAGLSRHRRHPAAAGSGTADTTTAATLTGVPTADSATDLSTTTAADAVAAAPEPQGAAYAAGRPGRGSLYCFALMMPDTYEEALLLWQVNEGAGIFACDEAAVYSNTSRELVPAPGRPSVTTLRVNSTLSCDSGGEFGTALNLDIFFAVWDAVIGNGRYRKHDWSVKVDPDSVFFPHRLHGVLDPLVDEGRSEAGAYLNNCPFGMHGPVEVLSLAAVDTWDAGRQGCVEHFEDRAVQRLVPVGRGHVPRPVPAAAQRHARRRLRPPARGSGPLRPPGGLAGDCANGSAAAFHPYKNVSATCFDRALEAGGDDADTPRNRVARVDVALRRTSLSKT</sequence>
<feature type="compositionally biased region" description="Low complexity" evidence="1">
    <location>
        <begin position="418"/>
        <end position="430"/>
    </location>
</feature>
<dbReference type="SUPFAM" id="SSF49785">
    <property type="entry name" value="Galactose-binding domain-like"/>
    <property type="match status" value="1"/>
</dbReference>
<organism evidence="2 3">
    <name type="scientific">Prorocentrum cordatum</name>
    <dbReference type="NCBI Taxonomy" id="2364126"/>
    <lineage>
        <taxon>Eukaryota</taxon>
        <taxon>Sar</taxon>
        <taxon>Alveolata</taxon>
        <taxon>Dinophyceae</taxon>
        <taxon>Prorocentrales</taxon>
        <taxon>Prorocentraceae</taxon>
        <taxon>Prorocentrum</taxon>
    </lineage>
</organism>
<feature type="region of interest" description="Disordered" evidence="1">
    <location>
        <begin position="1"/>
        <end position="67"/>
    </location>
</feature>
<dbReference type="InterPro" id="IPR008979">
    <property type="entry name" value="Galactose-bd-like_sf"/>
</dbReference>
<evidence type="ECO:0000256" key="1">
    <source>
        <dbReference type="SAM" id="MobiDB-lite"/>
    </source>
</evidence>
<name>A0ABN9W5C7_9DINO</name>